<dbReference type="EMBL" id="MOOB01000010">
    <property type="protein sequence ID" value="OQE91234.1"/>
    <property type="molecule type" value="Genomic_DNA"/>
</dbReference>
<dbReference type="AlphaFoldDB" id="A0A1V6YVC0"/>
<comment type="caution">
    <text evidence="1">The sequence shown here is derived from an EMBL/GenBank/DDBJ whole genome shotgun (WGS) entry which is preliminary data.</text>
</comment>
<name>A0A1V6YVC0_PENNA</name>
<sequence length="155" mass="17613">MDTPEILEMILAGTDMRTLLTSAQRVCRNWASLIRNSRSIQKTLFFIPIKDSEWGIGQKIPNPLLMETFASFFPTKNRPDSYQFDFSDLVMTRDASTLAQFIRADASWRKMLVQQPPISKIGLFHISYEIGGDSAESASILVSLQPARRPDSKVW</sequence>
<proteinExistence type="predicted"/>
<organism evidence="1 2">
    <name type="scientific">Penicillium nalgiovense</name>
    <dbReference type="NCBI Taxonomy" id="60175"/>
    <lineage>
        <taxon>Eukaryota</taxon>
        <taxon>Fungi</taxon>
        <taxon>Dikarya</taxon>
        <taxon>Ascomycota</taxon>
        <taxon>Pezizomycotina</taxon>
        <taxon>Eurotiomycetes</taxon>
        <taxon>Eurotiomycetidae</taxon>
        <taxon>Eurotiales</taxon>
        <taxon>Aspergillaceae</taxon>
        <taxon>Penicillium</taxon>
    </lineage>
</organism>
<protein>
    <recommendedName>
        <fullName evidence="3">F-box domain-containing protein</fullName>
    </recommendedName>
</protein>
<evidence type="ECO:0000313" key="2">
    <source>
        <dbReference type="Proteomes" id="UP000191691"/>
    </source>
</evidence>
<keyword evidence="2" id="KW-1185">Reference proteome</keyword>
<gene>
    <name evidence="1" type="ORF">PENNAL_c0010G03483</name>
</gene>
<dbReference type="SUPFAM" id="SSF81383">
    <property type="entry name" value="F-box domain"/>
    <property type="match status" value="1"/>
</dbReference>
<dbReference type="STRING" id="60175.A0A1V6YVC0"/>
<dbReference type="InterPro" id="IPR036047">
    <property type="entry name" value="F-box-like_dom_sf"/>
</dbReference>
<evidence type="ECO:0008006" key="3">
    <source>
        <dbReference type="Google" id="ProtNLM"/>
    </source>
</evidence>
<accession>A0A1V6YVC0</accession>
<evidence type="ECO:0000313" key="1">
    <source>
        <dbReference type="EMBL" id="OQE91234.1"/>
    </source>
</evidence>
<dbReference type="OMA" id="WASLIRN"/>
<dbReference type="Proteomes" id="UP000191691">
    <property type="component" value="Unassembled WGS sequence"/>
</dbReference>
<reference evidence="2" key="1">
    <citation type="journal article" date="2017" name="Nat. Microbiol.">
        <title>Global analysis of biosynthetic gene clusters reveals vast potential of secondary metabolite production in Penicillium species.</title>
        <authorList>
            <person name="Nielsen J.C."/>
            <person name="Grijseels S."/>
            <person name="Prigent S."/>
            <person name="Ji B."/>
            <person name="Dainat J."/>
            <person name="Nielsen K.F."/>
            <person name="Frisvad J.C."/>
            <person name="Workman M."/>
            <person name="Nielsen J."/>
        </authorList>
    </citation>
    <scope>NUCLEOTIDE SEQUENCE [LARGE SCALE GENOMIC DNA]</scope>
    <source>
        <strain evidence="2">IBT 13039</strain>
    </source>
</reference>